<dbReference type="PANTHER" id="PTHR21310">
    <property type="entry name" value="AMINOGLYCOSIDE PHOSPHOTRANSFERASE-RELATED-RELATED"/>
    <property type="match status" value="1"/>
</dbReference>
<dbReference type="GO" id="GO:0016740">
    <property type="term" value="F:transferase activity"/>
    <property type="evidence" value="ECO:0007669"/>
    <property type="project" value="UniProtKB-KW"/>
</dbReference>
<dbReference type="Proteomes" id="UP000271626">
    <property type="component" value="Chromosome"/>
</dbReference>
<dbReference type="InterPro" id="IPR051678">
    <property type="entry name" value="AGP_Transferase"/>
</dbReference>
<dbReference type="InterPro" id="IPR011009">
    <property type="entry name" value="Kinase-like_dom_sf"/>
</dbReference>
<reference evidence="2 3" key="1">
    <citation type="submission" date="2018-12" db="EMBL/GenBank/DDBJ databases">
        <authorList>
            <consortium name="Pathogen Informatics"/>
        </authorList>
    </citation>
    <scope>NUCLEOTIDE SEQUENCE [LARGE SCALE GENOMIC DNA]</scope>
    <source>
        <strain evidence="2 3">NCTC10741</strain>
    </source>
</reference>
<dbReference type="Gene3D" id="3.90.1200.10">
    <property type="match status" value="1"/>
</dbReference>
<keyword evidence="2" id="KW-0808">Transferase</keyword>
<name>A0A3P8MBZ4_TSUPA</name>
<dbReference type="PANTHER" id="PTHR21310:SF40">
    <property type="entry name" value="AMINOGLYCOSIDE PHOSPHOTRANSFERASE DOMAIN-CONTAINING PROTEIN-RELATED"/>
    <property type="match status" value="1"/>
</dbReference>
<dbReference type="Pfam" id="PF01636">
    <property type="entry name" value="APH"/>
    <property type="match status" value="1"/>
</dbReference>
<dbReference type="AlphaFoldDB" id="A0A3P8MBZ4"/>
<gene>
    <name evidence="2" type="ORF">NCTC10741_03110</name>
</gene>
<evidence type="ECO:0000313" key="3">
    <source>
        <dbReference type="Proteomes" id="UP000271626"/>
    </source>
</evidence>
<evidence type="ECO:0000313" key="2">
    <source>
        <dbReference type="EMBL" id="VDR39960.1"/>
    </source>
</evidence>
<evidence type="ECO:0000259" key="1">
    <source>
        <dbReference type="Pfam" id="PF01636"/>
    </source>
</evidence>
<dbReference type="InterPro" id="IPR002575">
    <property type="entry name" value="Aminoglycoside_PTrfase"/>
</dbReference>
<accession>A0A3P8MBZ4</accession>
<dbReference type="RefSeq" id="WP_126197006.1">
    <property type="nucleotide sequence ID" value="NZ_CP085954.1"/>
</dbReference>
<proteinExistence type="predicted"/>
<dbReference type="EMBL" id="LR131273">
    <property type="protein sequence ID" value="VDR39960.1"/>
    <property type="molecule type" value="Genomic_DNA"/>
</dbReference>
<dbReference type="OrthoDB" id="9797603at2"/>
<sequence>MDSVDVVAAHRARATVRVGDVYLKIDGDPAQARREVRAMRLAPVPTPDVLWHRPPVLALAAVRGAALGTLDGPDAAPASAWIAAGAAIRTLHDAPLPPWQGRSAAGLGRDLGIECAWLRAHSALPGRIIATARATAQSALRPWTPSFIHGDLQVEHVFVADGAVTGVIDWSEAGRGDPLYDIATLTLGHPDRLEDVLTGYGRDVDRGVVRGWWSMRCLLASRWLIQHGYDPSAPGCEFDVLRRLAD</sequence>
<dbReference type="SUPFAM" id="SSF56112">
    <property type="entry name" value="Protein kinase-like (PK-like)"/>
    <property type="match status" value="1"/>
</dbReference>
<feature type="domain" description="Aminoglycoside phosphotransferase" evidence="1">
    <location>
        <begin position="20"/>
        <end position="205"/>
    </location>
</feature>
<organism evidence="2 3">
    <name type="scientific">Tsukamurella paurometabola</name>
    <name type="common">Corynebacterium paurometabolum</name>
    <dbReference type="NCBI Taxonomy" id="2061"/>
    <lineage>
        <taxon>Bacteria</taxon>
        <taxon>Bacillati</taxon>
        <taxon>Actinomycetota</taxon>
        <taxon>Actinomycetes</taxon>
        <taxon>Mycobacteriales</taxon>
        <taxon>Tsukamurellaceae</taxon>
        <taxon>Tsukamurella</taxon>
    </lineage>
</organism>
<protein>
    <submittedName>
        <fullName evidence="2">Aminoglycoside phosphotransferase</fullName>
    </submittedName>
</protein>